<organism evidence="3 4">
    <name type="scientific">Caldalkalibacillus uzonensis</name>
    <dbReference type="NCBI Taxonomy" id="353224"/>
    <lineage>
        <taxon>Bacteria</taxon>
        <taxon>Bacillati</taxon>
        <taxon>Bacillota</taxon>
        <taxon>Bacilli</taxon>
        <taxon>Bacillales</taxon>
        <taxon>Bacillaceae</taxon>
        <taxon>Caldalkalibacillus</taxon>
    </lineage>
</organism>
<dbReference type="RefSeq" id="WP_307334186.1">
    <property type="nucleotide sequence ID" value="NZ_JAUSUQ010000001.1"/>
</dbReference>
<proteinExistence type="inferred from homology"/>
<dbReference type="InterPro" id="IPR005648">
    <property type="entry name" value="FlgD"/>
</dbReference>
<keyword evidence="2" id="KW-1005">Bacterial flagellum biogenesis</keyword>
<comment type="similarity">
    <text evidence="1">Belongs to the FlgD family.</text>
</comment>
<sequence>MEKTASVQSTTHPYFRQVPTFEERSELGRDAFLRILIAQLRYQDPLNPMEDRDFIAQTAQFSSLEQLMAINQTMQDLTFSQLQQTLTHYSHLIGKKVYWETDSNNNKQSGEGYVNAVFVRDGEVMAELDSGKTIALKHVYRVEQAE</sequence>
<evidence type="ECO:0000256" key="2">
    <source>
        <dbReference type="ARBA" id="ARBA00022795"/>
    </source>
</evidence>
<dbReference type="Proteomes" id="UP001232445">
    <property type="component" value="Unassembled WGS sequence"/>
</dbReference>
<gene>
    <name evidence="3" type="ORF">J2S00_000039</name>
</gene>
<keyword evidence="3" id="KW-0282">Flagellum</keyword>
<name>A0ABU0CLI0_9BACI</name>
<accession>A0ABU0CLI0</accession>
<reference evidence="3 4" key="1">
    <citation type="submission" date="2023-07" db="EMBL/GenBank/DDBJ databases">
        <title>Genomic Encyclopedia of Type Strains, Phase IV (KMG-IV): sequencing the most valuable type-strain genomes for metagenomic binning, comparative biology and taxonomic classification.</title>
        <authorList>
            <person name="Goeker M."/>
        </authorList>
    </citation>
    <scope>NUCLEOTIDE SEQUENCE [LARGE SCALE GENOMIC DNA]</scope>
    <source>
        <strain evidence="3 4">DSM 17740</strain>
    </source>
</reference>
<protein>
    <submittedName>
        <fullName evidence="3">Flagellar basal-body rod modification protein FlgD</fullName>
    </submittedName>
</protein>
<dbReference type="Pfam" id="PF03963">
    <property type="entry name" value="FlgD"/>
    <property type="match status" value="1"/>
</dbReference>
<dbReference type="EMBL" id="JAUSUQ010000001">
    <property type="protein sequence ID" value="MDQ0337269.1"/>
    <property type="molecule type" value="Genomic_DNA"/>
</dbReference>
<keyword evidence="3" id="KW-0966">Cell projection</keyword>
<keyword evidence="4" id="KW-1185">Reference proteome</keyword>
<evidence type="ECO:0000256" key="1">
    <source>
        <dbReference type="ARBA" id="ARBA00010577"/>
    </source>
</evidence>
<comment type="caution">
    <text evidence="3">The sequence shown here is derived from an EMBL/GenBank/DDBJ whole genome shotgun (WGS) entry which is preliminary data.</text>
</comment>
<keyword evidence="3" id="KW-0969">Cilium</keyword>
<evidence type="ECO:0000313" key="3">
    <source>
        <dbReference type="EMBL" id="MDQ0337269.1"/>
    </source>
</evidence>
<dbReference type="NCBIfam" id="NF007197">
    <property type="entry name" value="PRK09618.1"/>
    <property type="match status" value="1"/>
</dbReference>
<evidence type="ECO:0000313" key="4">
    <source>
        <dbReference type="Proteomes" id="UP001232445"/>
    </source>
</evidence>